<dbReference type="EMBL" id="JABBPG010000002">
    <property type="protein sequence ID" value="NOU50284.1"/>
    <property type="molecule type" value="Genomic_DNA"/>
</dbReference>
<protein>
    <submittedName>
        <fullName evidence="1">Uncharacterized protein</fullName>
    </submittedName>
</protein>
<gene>
    <name evidence="1" type="ORF">HG263_06980</name>
</gene>
<keyword evidence="2" id="KW-1185">Reference proteome</keyword>
<dbReference type="InterPro" id="IPR045538">
    <property type="entry name" value="CIS_TMP"/>
</dbReference>
<dbReference type="Proteomes" id="UP000586305">
    <property type="component" value="Unassembled WGS sequence"/>
</dbReference>
<dbReference type="RefSeq" id="WP_171625350.1">
    <property type="nucleotide sequence ID" value="NZ_JABBPG010000002.1"/>
</dbReference>
<evidence type="ECO:0000313" key="1">
    <source>
        <dbReference type="EMBL" id="NOU50284.1"/>
    </source>
</evidence>
<dbReference type="Pfam" id="PF19268">
    <property type="entry name" value="CIS_TMP"/>
    <property type="match status" value="2"/>
</dbReference>
<comment type="caution">
    <text evidence="1">The sequence shown here is derived from an EMBL/GenBank/DDBJ whole genome shotgun (WGS) entry which is preliminary data.</text>
</comment>
<proteinExistence type="predicted"/>
<organism evidence="1 2">
    <name type="scientific">Pseudoalteromonas caenipelagi</name>
    <dbReference type="NCBI Taxonomy" id="2726988"/>
    <lineage>
        <taxon>Bacteria</taxon>
        <taxon>Pseudomonadati</taxon>
        <taxon>Pseudomonadota</taxon>
        <taxon>Gammaproteobacteria</taxon>
        <taxon>Alteromonadales</taxon>
        <taxon>Pseudoalteromonadaceae</taxon>
        <taxon>Pseudoalteromonas</taxon>
    </lineage>
</organism>
<evidence type="ECO:0000313" key="2">
    <source>
        <dbReference type="Proteomes" id="UP000586305"/>
    </source>
</evidence>
<name>A0A849VEB9_9GAMM</name>
<reference evidence="1 2" key="1">
    <citation type="submission" date="2020-04" db="EMBL/GenBank/DDBJ databases">
        <title>Pseudoalteromonas caenipelagi sp. nov., isolated from a tidal flat.</title>
        <authorList>
            <person name="Park S."/>
            <person name="Yoon J.-H."/>
        </authorList>
    </citation>
    <scope>NUCLEOTIDE SEQUENCE [LARGE SCALE GENOMIC DNA]</scope>
    <source>
        <strain evidence="1 2">JBTF-M23</strain>
    </source>
</reference>
<accession>A0A849VEB9</accession>
<sequence>MMLSKHMIGQCQWQTSFDDQSNVTQLQDSLSQWSNQILPDVLNSVFERYCPNGQTWRIERLHIDLGSLTLSELDTQLPIKVAAAVEQALLNLLQQHSRDSSSKSNKLTIVRQDESELALLRWFLLYGVTPWWVLGNNSPLHIVDSQMSQQPNAVASLIRDVGHAEAVRRRIVWQWGEARTRKTVQILEPWNAQFICSYADNILLAQRQPQSPIPQDSHLQTHLWYWILTHLLVDRGTLFNTSQFVRATLWQTAQHYQISFYDLLEQLSSVAEHMQEAGLVAPQFLQVLVGIQHSEQQQLKASSKVDDGTNLWSLFSKLLHAKQASVQHQSQTYYLTELFVRLAHVEPSKMAQVLKQEGQAEAVRLHIVKQFNEQQLIHIVEVVAPHDSQFILAHVSHTQALLKQQHLDPALIWRVLLAYLFVNRGSYFNRRQFVHSTLSEVSQHFGVEYHFILLMLQQTTSMPSKAGQQYELFTILADLQQHQAKQARHNDALWLRHYRSLIDAQTQQHSTQHSPLLGQFASLSWQQAIRTMIMVRPLSSPRSLFTLLKSSHLGVSQRYSLAQKLVAAMAASSFVTLSDIKHLLSALSPEHGSSSIQLITVMLDWQKHGLMPWSAHTSSLIQLLESVVFSLLHKPQVHSIEQWFMQTTRAIAQRFTLSHRALLQQMWSNAQHANQLSYQTLDNHLTQCLQSALSSHLTQPFVVEPDNDMVPTHVIYAPLNYYQIKALKALATRFKLPVHMVLKLSADFVCKGDLQLSLTAATGFWEYKNSQFVGKLAYYLATHFALPVLSLQRYLAIQLIRTTALAQSIRQLQPFSASGIFIGVKSIVTPSFAKSDIPLHELQHTLYRTKRNALKRKVRVLAAKQTAPVGVLTMKRQPSTPLIIKSVALSVNSAHTLNAQAYVATASGTVQNLVEPQARQAVRKTVGHLHSLPSQSMSELLASLLDMRGANRAFTNGLGLIENHKSLLDWLLNPFDTATKMRWLYRLYEVCKPTKQAAIKPAIALDRDQLVEVVIKRLRQEEAKFAVMMVQKVVAMDTTAGHFETLFQSSLIRKWLAPQLPTMWQNLNASDKWCQQLQTWLCNAIEEAEGRSDLSRLGQFSGRKHDIQQLKKLFWQLLAQHFDTTLTISVSSLKAAMLSTEHISQLVATLILKWSQQHAVNLAQGVAGFERYAIAHKQHFIESNASLERILNILKGVTHQGSFQDIAENLSATDKEQLGKRVAQSTVNSPRPQSKAQNERVITANTAIADSNGAHFEKARASEWIQDLSGVYLNRTDISAIMSHWLTQGSRPHFIAQQSTFSGARLLDDMQLHKPKLWCDIVLPLLGSEVIVARIANHISLTVLLDTLSRADKLPQSNSNMLNEVLRLLNIFTRFGLKLSAPECEQYMLLCLLNSLAKNDLAELSAESLLHSICWLLIQRQVCSVEELLKVLNHDDLPNFTYLMNALNELRNQLARYQHTTKRPFDNPALQYETLERVLCEKASKEPEQPTEFPMSVPNAGLVLIQSFICPLFERLGLVSDDKFVSEEKQRAAIHYLQFLVTGQSTTEEHHLILNKLLCGHGVTHPVEAGITLSQSEIDTIHSLIEAVCNYWPAIGKTSIDGFRGNWLVRSGTLTEAQDHWDLIVEKRVYDILISRSPLSYSIVKLPWMEKPIYVTWPT</sequence>